<dbReference type="GO" id="GO:0006298">
    <property type="term" value="P:mismatch repair"/>
    <property type="evidence" value="ECO:0007669"/>
    <property type="project" value="InterPro"/>
</dbReference>
<dbReference type="PaxDb" id="8022-A0A060VR82"/>
<dbReference type="PANTHER" id="PTHR10073">
    <property type="entry name" value="DNA MISMATCH REPAIR PROTEIN MLH, PMS, MUTL"/>
    <property type="match status" value="1"/>
</dbReference>
<dbReference type="InterPro" id="IPR036890">
    <property type="entry name" value="HATPase_C_sf"/>
</dbReference>
<dbReference type="GO" id="GO:0140664">
    <property type="term" value="F:ATP-dependent DNA damage sensor activity"/>
    <property type="evidence" value="ECO:0007669"/>
    <property type="project" value="InterPro"/>
</dbReference>
<dbReference type="InterPro" id="IPR038973">
    <property type="entry name" value="MutL/Mlh/Pms-like"/>
</dbReference>
<dbReference type="PANTHER" id="PTHR10073:SF54">
    <property type="entry name" value="PMS1 PROTEIN HOMOLOG 1"/>
    <property type="match status" value="1"/>
</dbReference>
<dbReference type="GO" id="GO:0016887">
    <property type="term" value="F:ATP hydrolysis activity"/>
    <property type="evidence" value="ECO:0007669"/>
    <property type="project" value="InterPro"/>
</dbReference>
<dbReference type="EMBL" id="FR904285">
    <property type="protein sequence ID" value="CDQ57301.1"/>
    <property type="molecule type" value="Genomic_DNA"/>
</dbReference>
<accession>A0A060VR82</accession>
<organism evidence="2 3">
    <name type="scientific">Oncorhynchus mykiss</name>
    <name type="common">Rainbow trout</name>
    <name type="synonym">Salmo gairdneri</name>
    <dbReference type="NCBI Taxonomy" id="8022"/>
    <lineage>
        <taxon>Eukaryota</taxon>
        <taxon>Metazoa</taxon>
        <taxon>Chordata</taxon>
        <taxon>Craniata</taxon>
        <taxon>Vertebrata</taxon>
        <taxon>Euteleostomi</taxon>
        <taxon>Actinopterygii</taxon>
        <taxon>Neopterygii</taxon>
        <taxon>Teleostei</taxon>
        <taxon>Protacanthopterygii</taxon>
        <taxon>Salmoniformes</taxon>
        <taxon>Salmonidae</taxon>
        <taxon>Salmoninae</taxon>
        <taxon>Oncorhynchus</taxon>
    </lineage>
</organism>
<evidence type="ECO:0000256" key="1">
    <source>
        <dbReference type="ARBA" id="ARBA00006082"/>
    </source>
</evidence>
<dbReference type="Proteomes" id="UP000193380">
    <property type="component" value="Unassembled WGS sequence"/>
</dbReference>
<evidence type="ECO:0000313" key="3">
    <source>
        <dbReference type="Proteomes" id="UP000193380"/>
    </source>
</evidence>
<protein>
    <submittedName>
        <fullName evidence="2">Uncharacterized protein</fullName>
    </submittedName>
</protein>
<dbReference type="STRING" id="8022.A0A060VR82"/>
<proteinExistence type="inferred from homology"/>
<comment type="similarity">
    <text evidence="1">Belongs to the DNA mismatch repair MutL/HexB family.</text>
</comment>
<gene>
    <name evidence="2" type="ORF">GSONMT00070986001</name>
</gene>
<sequence length="189" mass="21884">MAWSAWRHMAIEERPRAPYVLWQRSEAALFYTKFCLKKSKVVAVTTKTAEDDVGTQYTLDLTGRVVSQKPSPRARYHSLCTEAFFKNLPVRKQYCANMNKYKEEQKKVQDLLMAYATVKPEPRLTLTHSKVVVWQKAKVSDHRIALMATLGPNTVAHLLFSPPSTRTTRDCDRSILSQTWYGWLFIELQ</sequence>
<dbReference type="AlphaFoldDB" id="A0A060VR82"/>
<evidence type="ECO:0000313" key="2">
    <source>
        <dbReference type="EMBL" id="CDQ57301.1"/>
    </source>
</evidence>
<reference evidence="2" key="1">
    <citation type="journal article" date="2014" name="Nat. Commun.">
        <title>The rainbow trout genome provides novel insights into evolution after whole-genome duplication in vertebrates.</title>
        <authorList>
            <person name="Berthelot C."/>
            <person name="Brunet F."/>
            <person name="Chalopin D."/>
            <person name="Juanchich A."/>
            <person name="Bernard M."/>
            <person name="Noel B."/>
            <person name="Bento P."/>
            <person name="Da Silva C."/>
            <person name="Labadie K."/>
            <person name="Alberti A."/>
            <person name="Aury J.M."/>
            <person name="Louis A."/>
            <person name="Dehais P."/>
            <person name="Bardou P."/>
            <person name="Montfort J."/>
            <person name="Klopp C."/>
            <person name="Cabau C."/>
            <person name="Gaspin C."/>
            <person name="Thorgaard G.H."/>
            <person name="Boussaha M."/>
            <person name="Quillet E."/>
            <person name="Guyomard R."/>
            <person name="Galiana D."/>
            <person name="Bobe J."/>
            <person name="Volff J.N."/>
            <person name="Genet C."/>
            <person name="Wincker P."/>
            <person name="Jaillon O."/>
            <person name="Roest Crollius H."/>
            <person name="Guiguen Y."/>
        </authorList>
    </citation>
    <scope>NUCLEOTIDE SEQUENCE [LARGE SCALE GENOMIC DNA]</scope>
</reference>
<dbReference type="GO" id="GO:0032389">
    <property type="term" value="C:MutLalpha complex"/>
    <property type="evidence" value="ECO:0007669"/>
    <property type="project" value="TreeGrafter"/>
</dbReference>
<reference evidence="2" key="2">
    <citation type="submission" date="2014-03" db="EMBL/GenBank/DDBJ databases">
        <authorList>
            <person name="Genoscope - CEA"/>
        </authorList>
    </citation>
    <scope>NUCLEOTIDE SEQUENCE</scope>
</reference>
<dbReference type="SUPFAM" id="SSF55874">
    <property type="entry name" value="ATPase domain of HSP90 chaperone/DNA topoisomerase II/histidine kinase"/>
    <property type="match status" value="1"/>
</dbReference>
<name>A0A060VR82_ONCMY</name>
<dbReference type="Gene3D" id="3.30.565.10">
    <property type="entry name" value="Histidine kinase-like ATPase, C-terminal domain"/>
    <property type="match status" value="1"/>
</dbReference>